<organism evidence="2 3">
    <name type="scientific">Mauremys mutica</name>
    <name type="common">yellowpond turtle</name>
    <dbReference type="NCBI Taxonomy" id="74926"/>
    <lineage>
        <taxon>Eukaryota</taxon>
        <taxon>Metazoa</taxon>
        <taxon>Chordata</taxon>
        <taxon>Craniata</taxon>
        <taxon>Vertebrata</taxon>
        <taxon>Euteleostomi</taxon>
        <taxon>Archelosauria</taxon>
        <taxon>Testudinata</taxon>
        <taxon>Testudines</taxon>
        <taxon>Cryptodira</taxon>
        <taxon>Durocryptodira</taxon>
        <taxon>Testudinoidea</taxon>
        <taxon>Geoemydidae</taxon>
        <taxon>Geoemydinae</taxon>
        <taxon>Mauremys</taxon>
    </lineage>
</organism>
<feature type="compositionally biased region" description="Polar residues" evidence="1">
    <location>
        <begin position="66"/>
        <end position="76"/>
    </location>
</feature>
<dbReference type="EMBL" id="JAHDVG010000483">
    <property type="protein sequence ID" value="KAH1170631.1"/>
    <property type="molecule type" value="Genomic_DNA"/>
</dbReference>
<dbReference type="Proteomes" id="UP000827986">
    <property type="component" value="Unassembled WGS sequence"/>
</dbReference>
<evidence type="ECO:0000313" key="3">
    <source>
        <dbReference type="Proteomes" id="UP000827986"/>
    </source>
</evidence>
<evidence type="ECO:0000313" key="2">
    <source>
        <dbReference type="EMBL" id="KAH1170631.1"/>
    </source>
</evidence>
<gene>
    <name evidence="2" type="ORF">KIL84_006249</name>
</gene>
<comment type="caution">
    <text evidence="2">The sequence shown here is derived from an EMBL/GenBank/DDBJ whole genome shotgun (WGS) entry which is preliminary data.</text>
</comment>
<name>A0A9D3WZG8_9SAUR</name>
<evidence type="ECO:0000256" key="1">
    <source>
        <dbReference type="SAM" id="MobiDB-lite"/>
    </source>
</evidence>
<keyword evidence="3" id="KW-1185">Reference proteome</keyword>
<reference evidence="2" key="1">
    <citation type="submission" date="2021-09" db="EMBL/GenBank/DDBJ databases">
        <title>The genome of Mauremys mutica provides insights into the evolution of semi-aquatic lifestyle.</title>
        <authorList>
            <person name="Gong S."/>
            <person name="Gao Y."/>
        </authorList>
    </citation>
    <scope>NUCLEOTIDE SEQUENCE</scope>
    <source>
        <strain evidence="2">MM-2020</strain>
        <tissue evidence="2">Muscle</tissue>
    </source>
</reference>
<dbReference type="AlphaFoldDB" id="A0A9D3WZG8"/>
<feature type="region of interest" description="Disordered" evidence="1">
    <location>
        <begin position="66"/>
        <end position="100"/>
    </location>
</feature>
<proteinExistence type="predicted"/>
<accession>A0A9D3WZG8</accession>
<protein>
    <submittedName>
        <fullName evidence="2">Uncharacterized protein</fullName>
    </submittedName>
</protein>
<sequence length="100" mass="11120">MSVFDSELSLIMSLPSRSSPVLCHALQLADRRKPFCFWFLVQCLNLAGTGWILAETPQPVSRRIFNQTGDFSSNQPHGGEHANLNYQAEKQRKPVMGASG</sequence>